<reference evidence="7" key="1">
    <citation type="submission" date="2020-02" db="EMBL/GenBank/DDBJ databases">
        <authorList>
            <person name="Meier V. D."/>
        </authorList>
    </citation>
    <scope>NUCLEOTIDE SEQUENCE</scope>
    <source>
        <strain evidence="7">AVDCRST_MAG12</strain>
    </source>
</reference>
<comment type="similarity">
    <text evidence="1">Belongs to the MsrA Met sulfoxide reductase family.</text>
</comment>
<sequence>NPIVTEVVPFEEFYVAEDYHQNYFASNGYQPYCQVIIAPKVAKFRKEHLERLKA</sequence>
<dbReference type="GO" id="GO:0008113">
    <property type="term" value="F:peptide-methionine (S)-S-oxide reductase activity"/>
    <property type="evidence" value="ECO:0007669"/>
    <property type="project" value="UniProtKB-EC"/>
</dbReference>
<evidence type="ECO:0000256" key="1">
    <source>
        <dbReference type="ARBA" id="ARBA00005591"/>
    </source>
</evidence>
<dbReference type="AlphaFoldDB" id="A0A6J4SV66"/>
<feature type="domain" description="Peptide methionine sulphoxide reductase MsrA" evidence="6">
    <location>
        <begin position="2"/>
        <end position="34"/>
    </location>
</feature>
<feature type="non-terminal residue" evidence="7">
    <location>
        <position position="1"/>
    </location>
</feature>
<protein>
    <recommendedName>
        <fullName evidence="2">peptide-methionine (S)-S-oxide reductase</fullName>
        <ecNumber evidence="2">1.8.4.11</ecNumber>
    </recommendedName>
</protein>
<proteinExistence type="inferred from homology"/>
<keyword evidence="3 7" id="KW-0560">Oxidoreductase</keyword>
<evidence type="ECO:0000256" key="3">
    <source>
        <dbReference type="ARBA" id="ARBA00023002"/>
    </source>
</evidence>
<evidence type="ECO:0000256" key="4">
    <source>
        <dbReference type="ARBA" id="ARBA00047806"/>
    </source>
</evidence>
<dbReference type="InterPro" id="IPR002569">
    <property type="entry name" value="Met_Sox_Rdtase_MsrA_dom"/>
</dbReference>
<dbReference type="SUPFAM" id="SSF55068">
    <property type="entry name" value="Peptide methionine sulfoxide reductase"/>
    <property type="match status" value="1"/>
</dbReference>
<evidence type="ECO:0000313" key="7">
    <source>
        <dbReference type="EMBL" id="CAA9506229.1"/>
    </source>
</evidence>
<accession>A0A6J4SV66</accession>
<dbReference type="PANTHER" id="PTHR43774:SF1">
    <property type="entry name" value="PEPTIDE METHIONINE SULFOXIDE REDUCTASE MSRA 2"/>
    <property type="match status" value="1"/>
</dbReference>
<comment type="catalytic activity">
    <reaction evidence="5">
        <text>[thioredoxin]-disulfide + L-methionine + H2O = L-methionine (S)-S-oxide + [thioredoxin]-dithiol</text>
        <dbReference type="Rhea" id="RHEA:19993"/>
        <dbReference type="Rhea" id="RHEA-COMP:10698"/>
        <dbReference type="Rhea" id="RHEA-COMP:10700"/>
        <dbReference type="ChEBI" id="CHEBI:15377"/>
        <dbReference type="ChEBI" id="CHEBI:29950"/>
        <dbReference type="ChEBI" id="CHEBI:50058"/>
        <dbReference type="ChEBI" id="CHEBI:57844"/>
        <dbReference type="ChEBI" id="CHEBI:58772"/>
        <dbReference type="EC" id="1.8.4.11"/>
    </reaction>
</comment>
<dbReference type="EC" id="1.8.4.11" evidence="2"/>
<dbReference type="EMBL" id="CADCVK010000418">
    <property type="protein sequence ID" value="CAA9506229.1"/>
    <property type="molecule type" value="Genomic_DNA"/>
</dbReference>
<organism evidence="7">
    <name type="scientific">uncultured Rubrobacteraceae bacterium</name>
    <dbReference type="NCBI Taxonomy" id="349277"/>
    <lineage>
        <taxon>Bacteria</taxon>
        <taxon>Bacillati</taxon>
        <taxon>Actinomycetota</taxon>
        <taxon>Rubrobacteria</taxon>
        <taxon>Rubrobacterales</taxon>
        <taxon>Rubrobacteraceae</taxon>
        <taxon>environmental samples</taxon>
    </lineage>
</organism>
<dbReference type="Gene3D" id="3.30.1060.10">
    <property type="entry name" value="Peptide methionine sulphoxide reductase MsrA"/>
    <property type="match status" value="1"/>
</dbReference>
<dbReference type="InterPro" id="IPR036509">
    <property type="entry name" value="Met_Sox_Rdtase_MsrA_sf"/>
</dbReference>
<comment type="catalytic activity">
    <reaction evidence="4">
        <text>L-methionyl-[protein] + [thioredoxin]-disulfide + H2O = L-methionyl-(S)-S-oxide-[protein] + [thioredoxin]-dithiol</text>
        <dbReference type="Rhea" id="RHEA:14217"/>
        <dbReference type="Rhea" id="RHEA-COMP:10698"/>
        <dbReference type="Rhea" id="RHEA-COMP:10700"/>
        <dbReference type="Rhea" id="RHEA-COMP:12313"/>
        <dbReference type="Rhea" id="RHEA-COMP:12315"/>
        <dbReference type="ChEBI" id="CHEBI:15377"/>
        <dbReference type="ChEBI" id="CHEBI:16044"/>
        <dbReference type="ChEBI" id="CHEBI:29950"/>
        <dbReference type="ChEBI" id="CHEBI:44120"/>
        <dbReference type="ChEBI" id="CHEBI:50058"/>
        <dbReference type="EC" id="1.8.4.11"/>
    </reaction>
</comment>
<dbReference type="PANTHER" id="PTHR43774">
    <property type="entry name" value="PEPTIDE METHIONINE SULFOXIDE REDUCTASE"/>
    <property type="match status" value="1"/>
</dbReference>
<evidence type="ECO:0000256" key="5">
    <source>
        <dbReference type="ARBA" id="ARBA00048782"/>
    </source>
</evidence>
<dbReference type="Pfam" id="PF01625">
    <property type="entry name" value="PMSR"/>
    <property type="match status" value="1"/>
</dbReference>
<evidence type="ECO:0000256" key="2">
    <source>
        <dbReference type="ARBA" id="ARBA00012502"/>
    </source>
</evidence>
<evidence type="ECO:0000259" key="6">
    <source>
        <dbReference type="Pfam" id="PF01625"/>
    </source>
</evidence>
<name>A0A6J4SV66_9ACTN</name>
<gene>
    <name evidence="7" type="ORF">AVDCRST_MAG12-2975</name>
</gene>